<accession>A0A6B4ACI2</accession>
<dbReference type="EMBL" id="SWOY01000013">
    <property type="protein sequence ID" value="NFG18661.1"/>
    <property type="molecule type" value="Genomic_DNA"/>
</dbReference>
<protein>
    <submittedName>
        <fullName evidence="1">Uncharacterized protein</fullName>
    </submittedName>
</protein>
<gene>
    <name evidence="1" type="ORF">FC794_18170</name>
</gene>
<evidence type="ECO:0000313" key="2">
    <source>
        <dbReference type="Proteomes" id="UP000478995"/>
    </source>
</evidence>
<sequence>MKFYEFNYFEYYALILAKDDIEAIKGYEEVVADLDDEEKELAPDIITEKEALEKYIKGHIEGCETNEEKEKDFYQAINNFKKFVKESTEKYLILLIDGGLI</sequence>
<proteinExistence type="predicted"/>
<reference evidence="1 2" key="1">
    <citation type="submission" date="2019-04" db="EMBL/GenBank/DDBJ databases">
        <title>Genome sequencing of Clostridium botulinum Groups I-IV and Clostridium butyricum.</title>
        <authorList>
            <person name="Brunt J."/>
            <person name="Van Vliet A.H.M."/>
            <person name="Stringer S.C."/>
            <person name="Carter A.T."/>
            <person name="Peck M.W."/>
        </authorList>
    </citation>
    <scope>NUCLEOTIDE SEQUENCE [LARGE SCALE GENOMIC DNA]</scope>
    <source>
        <strain evidence="1 2">IFR 18/037</strain>
    </source>
</reference>
<evidence type="ECO:0000313" key="1">
    <source>
        <dbReference type="EMBL" id="NFG18661.1"/>
    </source>
</evidence>
<dbReference type="Proteomes" id="UP000478995">
    <property type="component" value="Unassembled WGS sequence"/>
</dbReference>
<comment type="caution">
    <text evidence="1">The sequence shown here is derived from an EMBL/GenBank/DDBJ whole genome shotgun (WGS) entry which is preliminary data.</text>
</comment>
<name>A0A6B4ACI2_CLOBO</name>
<dbReference type="RefSeq" id="WP_012705729.1">
    <property type="nucleotide sequence ID" value="NZ_CP013847.1"/>
</dbReference>
<dbReference type="AlphaFoldDB" id="A0A6B4ACI2"/>
<organism evidence="1 2">
    <name type="scientific">Clostridium botulinum</name>
    <dbReference type="NCBI Taxonomy" id="1491"/>
    <lineage>
        <taxon>Bacteria</taxon>
        <taxon>Bacillati</taxon>
        <taxon>Bacillota</taxon>
        <taxon>Clostridia</taxon>
        <taxon>Eubacteriales</taxon>
        <taxon>Clostridiaceae</taxon>
        <taxon>Clostridium</taxon>
    </lineage>
</organism>